<accession>A0A9N7G4K9</accession>
<sequence length="76" mass="9142">MSLNNSCLLDHISINSNIGYYNRGFIRHMFNDNIRKYCNYNKKIEISLLEKNLDNLENRIKIITNKYNVEKNIFKL</sequence>
<name>A0A9N7G4K9_BORBG</name>
<proteinExistence type="predicted"/>
<keyword evidence="1" id="KW-0175">Coiled coil</keyword>
<keyword evidence="2" id="KW-0614">Plasmid</keyword>
<dbReference type="EMBL" id="CP002265">
    <property type="protein sequence ID" value="ADQ44742.1"/>
    <property type="molecule type" value="Genomic_DNA"/>
</dbReference>
<dbReference type="AlphaFoldDB" id="A0A9N7G4K9"/>
<feature type="coiled-coil region" evidence="1">
    <location>
        <begin position="39"/>
        <end position="73"/>
    </location>
</feature>
<geneLocation type="plasmid" evidence="2">
    <name>297_lp28-1</name>
</geneLocation>
<evidence type="ECO:0000256" key="1">
    <source>
        <dbReference type="SAM" id="Coils"/>
    </source>
</evidence>
<protein>
    <submittedName>
        <fullName evidence="2">Uncharacterized protein</fullName>
    </submittedName>
</protein>
<reference evidence="2" key="1">
    <citation type="journal article" date="2011" name="J. Bacteriol.">
        <title>Whole-genome sequences of thirteen isolates of Borrelia burgdorferi.</title>
        <authorList>
            <person name="Schutzer S.E."/>
            <person name="Fraser-Liggett C.M."/>
            <person name="Casjens S.R."/>
            <person name="Qiu W.G."/>
            <person name="Dunn J.J."/>
            <person name="Mongodin E.F."/>
            <person name="Luft B.J."/>
        </authorList>
    </citation>
    <scope>NUCLEOTIDE SEQUENCE [LARGE SCALE GENOMIC DNA]</scope>
    <source>
        <strain evidence="2">297</strain>
    </source>
</reference>
<gene>
    <name evidence="2" type="ORF">Bbu297_F37</name>
</gene>
<evidence type="ECO:0000313" key="2">
    <source>
        <dbReference type="EMBL" id="ADQ44742.1"/>
    </source>
</evidence>
<organism evidence="2">
    <name type="scientific">Borreliella burgdorferi 297</name>
    <dbReference type="NCBI Taxonomy" id="521009"/>
    <lineage>
        <taxon>Bacteria</taxon>
        <taxon>Pseudomonadati</taxon>
        <taxon>Spirochaetota</taxon>
        <taxon>Spirochaetia</taxon>
        <taxon>Spirochaetales</taxon>
        <taxon>Borreliaceae</taxon>
        <taxon>Borreliella</taxon>
    </lineage>
</organism>